<dbReference type="OrthoDB" id="5594178at2759"/>
<keyword evidence="3" id="KW-1185">Reference proteome</keyword>
<accession>A0A0C3QCJ3</accession>
<evidence type="ECO:0000313" key="2">
    <source>
        <dbReference type="EMBL" id="KIO22304.1"/>
    </source>
</evidence>
<dbReference type="Proteomes" id="UP000054248">
    <property type="component" value="Unassembled WGS sequence"/>
</dbReference>
<dbReference type="HOGENOM" id="CLU_2499532_0_0_1"/>
<dbReference type="AlphaFoldDB" id="A0A0C3QCJ3"/>
<reference evidence="2 3" key="1">
    <citation type="submission" date="2014-04" db="EMBL/GenBank/DDBJ databases">
        <authorList>
            <consortium name="DOE Joint Genome Institute"/>
            <person name="Kuo A."/>
            <person name="Girlanda M."/>
            <person name="Perotto S."/>
            <person name="Kohler A."/>
            <person name="Nagy L.G."/>
            <person name="Floudas D."/>
            <person name="Copeland A."/>
            <person name="Barry K.W."/>
            <person name="Cichocki N."/>
            <person name="Veneault-Fourrey C."/>
            <person name="LaButti K."/>
            <person name="Lindquist E.A."/>
            <person name="Lipzen A."/>
            <person name="Lundell T."/>
            <person name="Morin E."/>
            <person name="Murat C."/>
            <person name="Sun H."/>
            <person name="Tunlid A."/>
            <person name="Henrissat B."/>
            <person name="Grigoriev I.V."/>
            <person name="Hibbett D.S."/>
            <person name="Martin F."/>
            <person name="Nordberg H.P."/>
            <person name="Cantor M.N."/>
            <person name="Hua S.X."/>
        </authorList>
    </citation>
    <scope>NUCLEOTIDE SEQUENCE [LARGE SCALE GENOMIC DNA]</scope>
    <source>
        <strain evidence="2 3">MUT 4182</strain>
    </source>
</reference>
<gene>
    <name evidence="2" type="ORF">M407DRAFT_245218</name>
</gene>
<protein>
    <submittedName>
        <fullName evidence="2">Uncharacterized protein</fullName>
    </submittedName>
</protein>
<name>A0A0C3QCJ3_9AGAM</name>
<evidence type="ECO:0000256" key="1">
    <source>
        <dbReference type="SAM" id="MobiDB-lite"/>
    </source>
</evidence>
<dbReference type="EMBL" id="KN823113">
    <property type="protein sequence ID" value="KIO22304.1"/>
    <property type="molecule type" value="Genomic_DNA"/>
</dbReference>
<proteinExistence type="predicted"/>
<organism evidence="2 3">
    <name type="scientific">Tulasnella calospora MUT 4182</name>
    <dbReference type="NCBI Taxonomy" id="1051891"/>
    <lineage>
        <taxon>Eukaryota</taxon>
        <taxon>Fungi</taxon>
        <taxon>Dikarya</taxon>
        <taxon>Basidiomycota</taxon>
        <taxon>Agaricomycotina</taxon>
        <taxon>Agaricomycetes</taxon>
        <taxon>Cantharellales</taxon>
        <taxon>Tulasnellaceae</taxon>
        <taxon>Tulasnella</taxon>
    </lineage>
</organism>
<feature type="region of interest" description="Disordered" evidence="1">
    <location>
        <begin position="38"/>
        <end position="86"/>
    </location>
</feature>
<reference evidence="3" key="2">
    <citation type="submission" date="2015-01" db="EMBL/GenBank/DDBJ databases">
        <title>Evolutionary Origins and Diversification of the Mycorrhizal Mutualists.</title>
        <authorList>
            <consortium name="DOE Joint Genome Institute"/>
            <consortium name="Mycorrhizal Genomics Consortium"/>
            <person name="Kohler A."/>
            <person name="Kuo A."/>
            <person name="Nagy L.G."/>
            <person name="Floudas D."/>
            <person name="Copeland A."/>
            <person name="Barry K.W."/>
            <person name="Cichocki N."/>
            <person name="Veneault-Fourrey C."/>
            <person name="LaButti K."/>
            <person name="Lindquist E.A."/>
            <person name="Lipzen A."/>
            <person name="Lundell T."/>
            <person name="Morin E."/>
            <person name="Murat C."/>
            <person name="Riley R."/>
            <person name="Ohm R."/>
            <person name="Sun H."/>
            <person name="Tunlid A."/>
            <person name="Henrissat B."/>
            <person name="Grigoriev I.V."/>
            <person name="Hibbett D.S."/>
            <person name="Martin F."/>
        </authorList>
    </citation>
    <scope>NUCLEOTIDE SEQUENCE [LARGE SCALE GENOMIC DNA]</scope>
    <source>
        <strain evidence="3">MUT 4182</strain>
    </source>
</reference>
<sequence length="86" mass="9703">MKVDGDIRLLIENTSLDARERDVEMRRILRDFEYALDQDREDTERSRRSLPGPSSQQTPLASRREVGAVHASGGLDEDGDLRMGSS</sequence>
<evidence type="ECO:0000313" key="3">
    <source>
        <dbReference type="Proteomes" id="UP000054248"/>
    </source>
</evidence>